<dbReference type="Proteomes" id="UP000663854">
    <property type="component" value="Unassembled WGS sequence"/>
</dbReference>
<dbReference type="InterPro" id="IPR037197">
    <property type="entry name" value="WWE_dom_sf"/>
</dbReference>
<evidence type="ECO:0000256" key="1">
    <source>
        <dbReference type="ARBA" id="ARBA00004141"/>
    </source>
</evidence>
<organism evidence="9 10">
    <name type="scientific">Rotaria sordida</name>
    <dbReference type="NCBI Taxonomy" id="392033"/>
    <lineage>
        <taxon>Eukaryota</taxon>
        <taxon>Metazoa</taxon>
        <taxon>Spiralia</taxon>
        <taxon>Gnathifera</taxon>
        <taxon>Rotifera</taxon>
        <taxon>Eurotatoria</taxon>
        <taxon>Bdelloidea</taxon>
        <taxon>Philodinida</taxon>
        <taxon>Philodinidae</taxon>
        <taxon>Rotaria</taxon>
    </lineage>
</organism>
<keyword evidence="2" id="KW-0813">Transport</keyword>
<keyword evidence="3 6" id="KW-0812">Transmembrane</keyword>
<evidence type="ECO:0000256" key="3">
    <source>
        <dbReference type="ARBA" id="ARBA00022692"/>
    </source>
</evidence>
<dbReference type="Pfam" id="PF07690">
    <property type="entry name" value="MFS_1"/>
    <property type="match status" value="1"/>
</dbReference>
<dbReference type="Pfam" id="PF02825">
    <property type="entry name" value="WWE"/>
    <property type="match status" value="1"/>
</dbReference>
<dbReference type="AlphaFoldDB" id="A0A815N1Q0"/>
<keyword evidence="5 6" id="KW-0472">Membrane</keyword>
<protein>
    <recommendedName>
        <fullName evidence="7">WWE domain-containing protein</fullName>
    </recommendedName>
</protein>
<dbReference type="GO" id="GO:0016020">
    <property type="term" value="C:membrane"/>
    <property type="evidence" value="ECO:0007669"/>
    <property type="project" value="UniProtKB-SubCell"/>
</dbReference>
<feature type="transmembrane region" description="Helical" evidence="6">
    <location>
        <begin position="145"/>
        <end position="163"/>
    </location>
</feature>
<evidence type="ECO:0000313" key="9">
    <source>
        <dbReference type="EMBL" id="CAF1432177.1"/>
    </source>
</evidence>
<evidence type="ECO:0000313" key="10">
    <source>
        <dbReference type="Proteomes" id="UP000663870"/>
    </source>
</evidence>
<dbReference type="Proteomes" id="UP000663870">
    <property type="component" value="Unassembled WGS sequence"/>
</dbReference>
<dbReference type="PANTHER" id="PTHR43791:SF36">
    <property type="entry name" value="TRANSPORTER, PUTATIVE (AFU_ORTHOLOGUE AFUA_6G08340)-RELATED"/>
    <property type="match status" value="1"/>
</dbReference>
<accession>A0A815N1Q0</accession>
<proteinExistence type="predicted"/>
<dbReference type="SUPFAM" id="SSF117839">
    <property type="entry name" value="WWE domain"/>
    <property type="match status" value="1"/>
</dbReference>
<dbReference type="PANTHER" id="PTHR43791">
    <property type="entry name" value="PERMEASE-RELATED"/>
    <property type="match status" value="1"/>
</dbReference>
<keyword evidence="10" id="KW-1185">Reference proteome</keyword>
<evidence type="ECO:0000313" key="8">
    <source>
        <dbReference type="EMBL" id="CAF1175537.1"/>
    </source>
</evidence>
<feature type="transmembrane region" description="Helical" evidence="6">
    <location>
        <begin position="233"/>
        <end position="253"/>
    </location>
</feature>
<dbReference type="InterPro" id="IPR011701">
    <property type="entry name" value="MFS"/>
</dbReference>
<name>A0A815N1Q0_9BILA</name>
<keyword evidence="4 6" id="KW-1133">Transmembrane helix</keyword>
<evidence type="ECO:0000256" key="4">
    <source>
        <dbReference type="ARBA" id="ARBA00022989"/>
    </source>
</evidence>
<dbReference type="Gene3D" id="3.30.720.50">
    <property type="match status" value="1"/>
</dbReference>
<dbReference type="PROSITE" id="PS50918">
    <property type="entry name" value="WWE"/>
    <property type="match status" value="1"/>
</dbReference>
<comment type="caution">
    <text evidence="9">The sequence shown here is derived from an EMBL/GenBank/DDBJ whole genome shotgun (WGS) entry which is preliminary data.</text>
</comment>
<dbReference type="InterPro" id="IPR004170">
    <property type="entry name" value="WWE_dom"/>
</dbReference>
<feature type="transmembrane region" description="Helical" evidence="6">
    <location>
        <begin position="108"/>
        <end position="125"/>
    </location>
</feature>
<gene>
    <name evidence="9" type="ORF">JXQ802_LOCUS36500</name>
    <name evidence="8" type="ORF">PYM288_LOCUS23510</name>
</gene>
<feature type="transmembrane region" description="Helical" evidence="6">
    <location>
        <begin position="37"/>
        <end position="58"/>
    </location>
</feature>
<evidence type="ECO:0000256" key="6">
    <source>
        <dbReference type="SAM" id="Phobius"/>
    </source>
</evidence>
<evidence type="ECO:0000256" key="5">
    <source>
        <dbReference type="ARBA" id="ARBA00023136"/>
    </source>
</evidence>
<evidence type="ECO:0000259" key="7">
    <source>
        <dbReference type="PROSITE" id="PS50918"/>
    </source>
</evidence>
<dbReference type="InterPro" id="IPR036259">
    <property type="entry name" value="MFS_trans_sf"/>
</dbReference>
<evidence type="ECO:0000256" key="2">
    <source>
        <dbReference type="ARBA" id="ARBA00022448"/>
    </source>
</evidence>
<feature type="domain" description="WWE" evidence="7">
    <location>
        <begin position="290"/>
        <end position="363"/>
    </location>
</feature>
<feature type="transmembrane region" description="Helical" evidence="6">
    <location>
        <begin position="199"/>
        <end position="221"/>
    </location>
</feature>
<dbReference type="SUPFAM" id="SSF103473">
    <property type="entry name" value="MFS general substrate transporter"/>
    <property type="match status" value="1"/>
</dbReference>
<dbReference type="EMBL" id="CAJNOL010001878">
    <property type="protein sequence ID" value="CAF1432177.1"/>
    <property type="molecule type" value="Genomic_DNA"/>
</dbReference>
<feature type="transmembrane region" description="Helical" evidence="6">
    <location>
        <begin position="175"/>
        <end position="193"/>
    </location>
</feature>
<dbReference type="EMBL" id="CAJNOH010001096">
    <property type="protein sequence ID" value="CAF1175537.1"/>
    <property type="molecule type" value="Genomic_DNA"/>
</dbReference>
<reference evidence="9" key="1">
    <citation type="submission" date="2021-02" db="EMBL/GenBank/DDBJ databases">
        <authorList>
            <person name="Nowell W R."/>
        </authorList>
    </citation>
    <scope>NUCLEOTIDE SEQUENCE</scope>
</reference>
<dbReference type="GO" id="GO:0022857">
    <property type="term" value="F:transmembrane transporter activity"/>
    <property type="evidence" value="ECO:0007669"/>
    <property type="project" value="InterPro"/>
</dbReference>
<dbReference type="Gene3D" id="1.20.1250.20">
    <property type="entry name" value="MFS general substrate transporter like domains"/>
    <property type="match status" value="1"/>
</dbReference>
<comment type="subcellular location">
    <subcellularLocation>
        <location evidence="1">Membrane</location>
        <topology evidence="1">Multi-pass membrane protein</topology>
    </subcellularLocation>
</comment>
<sequence>MRIAILFGAAIISSALSGILAYGFTYLDGTRGLNSWQWMFLLEGLPMIPLGIITCLFLSNIPDTVQWLNNSEKQLLTNLLRHDAGIANGENVRLSWRQAFYVFVDWRIYLYALIDIGILSVIKYINTYLPLLVEDMGNSKAEAHLMTVPPYVSAFVFCLLVNYSSSRRNEHGFHLIFCLSVTLVGFILMLTLIDRGQAAQYVSICIVCCGILSAYPLLLSWSTNNVGGYTKRAIAIGFVVGIGQIGGIILPFVHYDDSTNRRNNFIYLGMVAASLVLVIILRICLMLENRWRDNLSREKNIDPWDATQTVEWTPYSNAISSDIEEAYKCGFKQIFVDGHCRIDLKHYVEEHINNPHRQRPVRRRRCRLPATIVIEGETEDESSRRERFSSPLGLVLSRSATEDTTYYGSPFIHVWFDRGGTIRYKK</sequence>
<feature type="transmembrane region" description="Helical" evidence="6">
    <location>
        <begin position="265"/>
        <end position="287"/>
    </location>
</feature>